<evidence type="ECO:0000313" key="8">
    <source>
        <dbReference type="Proteomes" id="UP000996601"/>
    </source>
</evidence>
<gene>
    <name evidence="7" type="ORF">GB927_026760</name>
</gene>
<dbReference type="InterPro" id="IPR003594">
    <property type="entry name" value="HATPase_dom"/>
</dbReference>
<comment type="catalytic activity">
    <reaction evidence="1">
        <text>ATP + protein L-histidine = ADP + protein N-phospho-L-histidine.</text>
        <dbReference type="EC" id="2.7.13.3"/>
    </reaction>
</comment>
<dbReference type="PRINTS" id="PR00344">
    <property type="entry name" value="BCTRLSENSOR"/>
</dbReference>
<evidence type="ECO:0000313" key="7">
    <source>
        <dbReference type="EMBL" id="MCQ4633665.1"/>
    </source>
</evidence>
<dbReference type="Pfam" id="PF02518">
    <property type="entry name" value="HATPase_c"/>
    <property type="match status" value="1"/>
</dbReference>
<feature type="domain" description="Histidine kinase/HSP90-like ATPase" evidence="6">
    <location>
        <begin position="350"/>
        <end position="442"/>
    </location>
</feature>
<accession>A0ABT1REQ4</accession>
<keyword evidence="4 7" id="KW-0418">Kinase</keyword>
<keyword evidence="8" id="KW-1185">Reference proteome</keyword>
<organism evidence="7 8">
    <name type="scientific">Shinella lacus</name>
    <dbReference type="NCBI Taxonomy" id="2654216"/>
    <lineage>
        <taxon>Bacteria</taxon>
        <taxon>Pseudomonadati</taxon>
        <taxon>Pseudomonadota</taxon>
        <taxon>Alphaproteobacteria</taxon>
        <taxon>Hyphomicrobiales</taxon>
        <taxon>Rhizobiaceae</taxon>
        <taxon>Shinella</taxon>
    </lineage>
</organism>
<comment type="caution">
    <text evidence="7">The sequence shown here is derived from an EMBL/GenBank/DDBJ whole genome shotgun (WGS) entry which is preliminary data.</text>
</comment>
<dbReference type="SMART" id="SM00387">
    <property type="entry name" value="HATPase_c"/>
    <property type="match status" value="1"/>
</dbReference>
<dbReference type="SUPFAM" id="SSF55874">
    <property type="entry name" value="ATPase domain of HSP90 chaperone/DNA topoisomerase II/histidine kinase"/>
    <property type="match status" value="1"/>
</dbReference>
<dbReference type="GO" id="GO:0016301">
    <property type="term" value="F:kinase activity"/>
    <property type="evidence" value="ECO:0007669"/>
    <property type="project" value="UniProtKB-KW"/>
</dbReference>
<dbReference type="InterPro" id="IPR036890">
    <property type="entry name" value="HATPase_C_sf"/>
</dbReference>
<dbReference type="Proteomes" id="UP000996601">
    <property type="component" value="Unassembled WGS sequence"/>
</dbReference>
<evidence type="ECO:0000256" key="3">
    <source>
        <dbReference type="ARBA" id="ARBA00022679"/>
    </source>
</evidence>
<dbReference type="Gene3D" id="3.30.565.10">
    <property type="entry name" value="Histidine kinase-like ATPase, C-terminal domain"/>
    <property type="match status" value="1"/>
</dbReference>
<dbReference type="EC" id="2.7.13.3" evidence="2"/>
<keyword evidence="5" id="KW-0902">Two-component regulatory system</keyword>
<dbReference type="InterPro" id="IPR050482">
    <property type="entry name" value="Sensor_HK_TwoCompSys"/>
</dbReference>
<sequence length="447" mass="47854">MAGSAFSLAAMALVGLFVTQLIEQTVTRNAASATALYVDSIIAPLLPDMASNDILDETSSRALDETLAQGPLGERLKAFRLWARDGRILYSSDPSQIGGQFTPSEDLKKAFGGELVAEFDELDDIESAAERESGLPLLEIYSPLLQPWSGEVVAVTEFYEVAQGLKADLSVARWQSWSAVATVTLAFFLSLSAIVFRGSRTIDHQSRELQSRVSELTQLLSQNDALKSRIQRAAAATTALNESYLRNLGADLHDGPAQLVAFAALRVDSGLLTDPTTSTERREKEVSVIKTSLDEAMTEIRTICSGLVLPHIESISLEEMLAELLNSYGARTGTAVELHNRAIVSILPIAAKICIYRFIQEALNNGYKHAAGVGQWIAIAPYGDGIEVQVGDAGPGLLRQSSGGSSIGLAGMRDRVESLGGAFSVATAPAGTIVTMRLPLHDMETST</sequence>
<name>A0ABT1REQ4_9HYPH</name>
<evidence type="ECO:0000256" key="4">
    <source>
        <dbReference type="ARBA" id="ARBA00022777"/>
    </source>
</evidence>
<evidence type="ECO:0000256" key="5">
    <source>
        <dbReference type="ARBA" id="ARBA00023012"/>
    </source>
</evidence>
<dbReference type="PANTHER" id="PTHR24421:SF10">
    <property type="entry name" value="NITRATE_NITRITE SENSOR PROTEIN NARQ"/>
    <property type="match status" value="1"/>
</dbReference>
<reference evidence="7" key="1">
    <citation type="submission" date="2021-07" db="EMBL/GenBank/DDBJ databases">
        <title>Shinella sp. nov., a novel member of the genus Shinella from water.</title>
        <authorList>
            <person name="Deng Y."/>
        </authorList>
    </citation>
    <scope>NUCLEOTIDE SEQUENCE</scope>
    <source>
        <strain evidence="7">CPCC 100929</strain>
    </source>
</reference>
<evidence type="ECO:0000256" key="1">
    <source>
        <dbReference type="ARBA" id="ARBA00000085"/>
    </source>
</evidence>
<proteinExistence type="predicted"/>
<dbReference type="EMBL" id="WHSB02000014">
    <property type="protein sequence ID" value="MCQ4633665.1"/>
    <property type="molecule type" value="Genomic_DNA"/>
</dbReference>
<keyword evidence="3" id="KW-0808">Transferase</keyword>
<protein>
    <recommendedName>
        <fullName evidence="2">histidine kinase</fullName>
        <ecNumber evidence="2">2.7.13.3</ecNumber>
    </recommendedName>
</protein>
<dbReference type="CDD" id="cd16917">
    <property type="entry name" value="HATPase_UhpB-NarQ-NarX-like"/>
    <property type="match status" value="1"/>
</dbReference>
<dbReference type="PANTHER" id="PTHR24421">
    <property type="entry name" value="NITRATE/NITRITE SENSOR PROTEIN NARX-RELATED"/>
    <property type="match status" value="1"/>
</dbReference>
<dbReference type="InterPro" id="IPR004358">
    <property type="entry name" value="Sig_transdc_His_kin-like_C"/>
</dbReference>
<evidence type="ECO:0000259" key="6">
    <source>
        <dbReference type="SMART" id="SM00387"/>
    </source>
</evidence>
<evidence type="ECO:0000256" key="2">
    <source>
        <dbReference type="ARBA" id="ARBA00012438"/>
    </source>
</evidence>